<accession>A0A5C3LAM1</accession>
<dbReference type="InterPro" id="IPR005024">
    <property type="entry name" value="Snf7_fam"/>
</dbReference>
<dbReference type="Pfam" id="PF03357">
    <property type="entry name" value="Snf7"/>
    <property type="match status" value="1"/>
</dbReference>
<dbReference type="GO" id="GO:0032511">
    <property type="term" value="P:late endosome to vacuole transport via multivesicular body sorting pathway"/>
    <property type="evidence" value="ECO:0007669"/>
    <property type="project" value="TreeGrafter"/>
</dbReference>
<dbReference type="EMBL" id="ML210147">
    <property type="protein sequence ID" value="TFK30084.1"/>
    <property type="molecule type" value="Genomic_DNA"/>
</dbReference>
<reference evidence="2 3" key="1">
    <citation type="journal article" date="2019" name="Nat. Ecol. Evol.">
        <title>Megaphylogeny resolves global patterns of mushroom evolution.</title>
        <authorList>
            <person name="Varga T."/>
            <person name="Krizsan K."/>
            <person name="Foldi C."/>
            <person name="Dima B."/>
            <person name="Sanchez-Garcia M."/>
            <person name="Sanchez-Ramirez S."/>
            <person name="Szollosi G.J."/>
            <person name="Szarkandi J.G."/>
            <person name="Papp V."/>
            <person name="Albert L."/>
            <person name="Andreopoulos W."/>
            <person name="Angelini C."/>
            <person name="Antonin V."/>
            <person name="Barry K.W."/>
            <person name="Bougher N.L."/>
            <person name="Buchanan P."/>
            <person name="Buyck B."/>
            <person name="Bense V."/>
            <person name="Catcheside P."/>
            <person name="Chovatia M."/>
            <person name="Cooper J."/>
            <person name="Damon W."/>
            <person name="Desjardin D."/>
            <person name="Finy P."/>
            <person name="Geml J."/>
            <person name="Haridas S."/>
            <person name="Hughes K."/>
            <person name="Justo A."/>
            <person name="Karasinski D."/>
            <person name="Kautmanova I."/>
            <person name="Kiss B."/>
            <person name="Kocsube S."/>
            <person name="Kotiranta H."/>
            <person name="LaButti K.M."/>
            <person name="Lechner B.E."/>
            <person name="Liimatainen K."/>
            <person name="Lipzen A."/>
            <person name="Lukacs Z."/>
            <person name="Mihaltcheva S."/>
            <person name="Morgado L.N."/>
            <person name="Niskanen T."/>
            <person name="Noordeloos M.E."/>
            <person name="Ohm R.A."/>
            <person name="Ortiz-Santana B."/>
            <person name="Ovrebo C."/>
            <person name="Racz N."/>
            <person name="Riley R."/>
            <person name="Savchenko A."/>
            <person name="Shiryaev A."/>
            <person name="Soop K."/>
            <person name="Spirin V."/>
            <person name="Szebenyi C."/>
            <person name="Tomsovsky M."/>
            <person name="Tulloss R.E."/>
            <person name="Uehling J."/>
            <person name="Grigoriev I.V."/>
            <person name="Vagvolgyi C."/>
            <person name="Papp T."/>
            <person name="Martin F.M."/>
            <person name="Miettinen O."/>
            <person name="Hibbett D.S."/>
            <person name="Nagy L.G."/>
        </authorList>
    </citation>
    <scope>NUCLEOTIDE SEQUENCE [LARGE SCALE GENOMIC DNA]</scope>
    <source>
        <strain evidence="2 3">CBS 121175</strain>
    </source>
</reference>
<dbReference type="AlphaFoldDB" id="A0A5C3LAM1"/>
<dbReference type="GO" id="GO:0005771">
    <property type="term" value="C:multivesicular body"/>
    <property type="evidence" value="ECO:0007669"/>
    <property type="project" value="TreeGrafter"/>
</dbReference>
<dbReference type="STRING" id="230819.A0A5C3LAM1"/>
<evidence type="ECO:0000256" key="1">
    <source>
        <dbReference type="SAM" id="Coils"/>
    </source>
</evidence>
<gene>
    <name evidence="2" type="ORF">FA15DRAFT_580927</name>
</gene>
<dbReference type="PANTHER" id="PTHR22761">
    <property type="entry name" value="CHARGED MULTIVESICULAR BODY PROTEIN"/>
    <property type="match status" value="1"/>
</dbReference>
<sequence>MSTSTPSTPSSSSLRILSIPPFNQASTTRLQALYSDFTRQKHSNPVSFQANVEWWKNALETVVTYGLQDSNESAGSRVILHANSTLQERVKIPKVGKPLALGTVLTELHSLRSFIPITEFMNLKASIYATSSLPVRLVSYVVGKPLWWALEHAGVVGDEGIFGSSTSERNKSTAWHGDYVLIPSLETVADAIMEAQRDSETTTADALYTWPCFSRTFAHVLDDSFDQIDKQDLKVLLKYLERDRGLVVYDKDVIKFVESDADVEERSITAVDRGVLELKNVVESLAQQLESLQNKIDRCTREASISMKQGRKSIALNHLRLRKQLHELLDKRLNSHATLESTLLTVEAAMEDREIMESYQSSTATLKAILAHPSLQRENIEKTMEALAEANTDAHEVDEAIKVGGDIALGVDANISDAEVEEELEALVQEMAAVKVNDSRSEAEQRLLDLRVPEHTPQTTEAGWKSSKIPVLARQ</sequence>
<keyword evidence="3" id="KW-1185">Reference proteome</keyword>
<dbReference type="Proteomes" id="UP000307440">
    <property type="component" value="Unassembled WGS sequence"/>
</dbReference>
<feature type="coiled-coil region" evidence="1">
    <location>
        <begin position="275"/>
        <end position="309"/>
    </location>
</feature>
<evidence type="ECO:0000313" key="2">
    <source>
        <dbReference type="EMBL" id="TFK30084.1"/>
    </source>
</evidence>
<protein>
    <recommendedName>
        <fullName evidence="4">Snf7-domain-containing protein</fullName>
    </recommendedName>
</protein>
<dbReference type="GO" id="GO:0000815">
    <property type="term" value="C:ESCRT III complex"/>
    <property type="evidence" value="ECO:0007669"/>
    <property type="project" value="TreeGrafter"/>
</dbReference>
<dbReference type="GO" id="GO:0006900">
    <property type="term" value="P:vesicle budding from membrane"/>
    <property type="evidence" value="ECO:0007669"/>
    <property type="project" value="TreeGrafter"/>
</dbReference>
<name>A0A5C3LAM1_COPMA</name>
<dbReference type="OrthoDB" id="10250120at2759"/>
<evidence type="ECO:0000313" key="3">
    <source>
        <dbReference type="Proteomes" id="UP000307440"/>
    </source>
</evidence>
<evidence type="ECO:0008006" key="4">
    <source>
        <dbReference type="Google" id="ProtNLM"/>
    </source>
</evidence>
<dbReference type="Pfam" id="PF25880">
    <property type="entry name" value="WHD_CHMP7_1st"/>
    <property type="match status" value="1"/>
</dbReference>
<dbReference type="Gene3D" id="6.10.140.1230">
    <property type="match status" value="1"/>
</dbReference>
<proteinExistence type="predicted"/>
<dbReference type="GO" id="GO:0009898">
    <property type="term" value="C:cytoplasmic side of plasma membrane"/>
    <property type="evidence" value="ECO:0007669"/>
    <property type="project" value="TreeGrafter"/>
</dbReference>
<organism evidence="2 3">
    <name type="scientific">Coprinopsis marcescibilis</name>
    <name type="common">Agaric fungus</name>
    <name type="synonym">Psathyrella marcescibilis</name>
    <dbReference type="NCBI Taxonomy" id="230819"/>
    <lineage>
        <taxon>Eukaryota</taxon>
        <taxon>Fungi</taxon>
        <taxon>Dikarya</taxon>
        <taxon>Basidiomycota</taxon>
        <taxon>Agaricomycotina</taxon>
        <taxon>Agaricomycetes</taxon>
        <taxon>Agaricomycetidae</taxon>
        <taxon>Agaricales</taxon>
        <taxon>Agaricineae</taxon>
        <taxon>Psathyrellaceae</taxon>
        <taxon>Coprinopsis</taxon>
    </lineage>
</organism>
<keyword evidence="1" id="KW-0175">Coiled coil</keyword>
<dbReference type="PANTHER" id="PTHR22761:SF96">
    <property type="entry name" value="BCDNA.GH08385"/>
    <property type="match status" value="1"/>
</dbReference>